<dbReference type="GO" id="GO:0045944">
    <property type="term" value="P:positive regulation of transcription by RNA polymerase II"/>
    <property type="evidence" value="ECO:0007669"/>
    <property type="project" value="InterPro"/>
</dbReference>
<evidence type="ECO:0000256" key="4">
    <source>
        <dbReference type="ARBA" id="ARBA00023125"/>
    </source>
</evidence>
<dbReference type="GO" id="GO:0005634">
    <property type="term" value="C:nucleus"/>
    <property type="evidence" value="ECO:0007669"/>
    <property type="project" value="UniProtKB-SubCell"/>
</dbReference>
<proteinExistence type="inferred from homology"/>
<comment type="caution">
    <text evidence="10">The sequence shown here is derived from an EMBL/GenBank/DDBJ whole genome shotgun (WGS) entry which is preliminary data.</text>
</comment>
<evidence type="ECO:0000256" key="5">
    <source>
        <dbReference type="ARBA" id="ARBA00023163"/>
    </source>
</evidence>
<evidence type="ECO:0000259" key="9">
    <source>
        <dbReference type="PROSITE" id="PS50217"/>
    </source>
</evidence>
<accession>A0A317SM05</accession>
<comment type="similarity">
    <text evidence="2">Belongs to the bZIP family.</text>
</comment>
<organism evidence="10 11">
    <name type="scientific">Tuber magnatum</name>
    <name type="common">white Piedmont truffle</name>
    <dbReference type="NCBI Taxonomy" id="42249"/>
    <lineage>
        <taxon>Eukaryota</taxon>
        <taxon>Fungi</taxon>
        <taxon>Dikarya</taxon>
        <taxon>Ascomycota</taxon>
        <taxon>Pezizomycotina</taxon>
        <taxon>Pezizomycetes</taxon>
        <taxon>Pezizales</taxon>
        <taxon>Tuberaceae</taxon>
        <taxon>Tuber</taxon>
    </lineage>
</organism>
<keyword evidence="5" id="KW-0804">Transcription</keyword>
<evidence type="ECO:0000256" key="1">
    <source>
        <dbReference type="ARBA" id="ARBA00004123"/>
    </source>
</evidence>
<keyword evidence="7" id="KW-0539">Nucleus</keyword>
<dbReference type="GO" id="GO:0000981">
    <property type="term" value="F:DNA-binding transcription factor activity, RNA polymerase II-specific"/>
    <property type="evidence" value="ECO:0007669"/>
    <property type="project" value="InterPro"/>
</dbReference>
<dbReference type="PANTHER" id="PTHR46714">
    <property type="entry name" value="TRANSCRIPTIONAL ACTIVATOR HAC1"/>
    <property type="match status" value="1"/>
</dbReference>
<dbReference type="SUPFAM" id="SSF57959">
    <property type="entry name" value="Leucine zipper domain"/>
    <property type="match status" value="1"/>
</dbReference>
<feature type="compositionally biased region" description="Polar residues" evidence="8">
    <location>
        <begin position="39"/>
        <end position="60"/>
    </location>
</feature>
<keyword evidence="11" id="KW-1185">Reference proteome</keyword>
<dbReference type="AlphaFoldDB" id="A0A317SM05"/>
<keyword evidence="4" id="KW-0238">DNA-binding</keyword>
<dbReference type="Proteomes" id="UP000246991">
    <property type="component" value="Unassembled WGS sequence"/>
</dbReference>
<evidence type="ECO:0000313" key="10">
    <source>
        <dbReference type="EMBL" id="PWW75494.1"/>
    </source>
</evidence>
<dbReference type="Pfam" id="PF07716">
    <property type="entry name" value="bZIP_2"/>
    <property type="match status" value="1"/>
</dbReference>
<dbReference type="SMART" id="SM00338">
    <property type="entry name" value="BRLZ"/>
    <property type="match status" value="1"/>
</dbReference>
<feature type="domain" description="BZIP" evidence="9">
    <location>
        <begin position="124"/>
        <end position="187"/>
    </location>
</feature>
<protein>
    <recommendedName>
        <fullName evidence="9">BZIP domain-containing protein</fullName>
    </recommendedName>
</protein>
<keyword evidence="6" id="KW-0834">Unfolded protein response</keyword>
<dbReference type="InterPro" id="IPR044280">
    <property type="entry name" value="Hac1/HY5"/>
</dbReference>
<comment type="subcellular location">
    <subcellularLocation>
        <location evidence="1">Nucleus</location>
    </subcellularLocation>
</comment>
<evidence type="ECO:0000256" key="2">
    <source>
        <dbReference type="ARBA" id="ARBA00007163"/>
    </source>
</evidence>
<dbReference type="GO" id="GO:0006986">
    <property type="term" value="P:response to unfolded protein"/>
    <property type="evidence" value="ECO:0007669"/>
    <property type="project" value="UniProtKB-KW"/>
</dbReference>
<evidence type="ECO:0000256" key="6">
    <source>
        <dbReference type="ARBA" id="ARBA00023230"/>
    </source>
</evidence>
<dbReference type="InterPro" id="IPR046347">
    <property type="entry name" value="bZIP_sf"/>
</dbReference>
<feature type="compositionally biased region" description="Basic and acidic residues" evidence="8">
    <location>
        <begin position="118"/>
        <end position="127"/>
    </location>
</feature>
<dbReference type="GO" id="GO:0003677">
    <property type="term" value="F:DNA binding"/>
    <property type="evidence" value="ECO:0007669"/>
    <property type="project" value="UniProtKB-KW"/>
</dbReference>
<feature type="compositionally biased region" description="Basic and acidic residues" evidence="8">
    <location>
        <begin position="78"/>
        <end position="88"/>
    </location>
</feature>
<reference evidence="10 11" key="1">
    <citation type="submission" date="2018-03" db="EMBL/GenBank/DDBJ databases">
        <title>Genomes of Pezizomycetes fungi and the evolution of truffles.</title>
        <authorList>
            <person name="Murat C."/>
            <person name="Payen T."/>
            <person name="Noel B."/>
            <person name="Kuo A."/>
            <person name="Martin F.M."/>
        </authorList>
    </citation>
    <scope>NUCLEOTIDE SEQUENCE [LARGE SCALE GENOMIC DNA]</scope>
    <source>
        <strain evidence="10">091103-1</strain>
    </source>
</reference>
<keyword evidence="3" id="KW-0805">Transcription regulation</keyword>
<dbReference type="PANTHER" id="PTHR46714:SF6">
    <property type="entry name" value="TRANSCRIPTIONAL ACTIVATOR HAC1"/>
    <property type="match status" value="1"/>
</dbReference>
<dbReference type="STRING" id="42249.A0A317SM05"/>
<evidence type="ECO:0000256" key="7">
    <source>
        <dbReference type="ARBA" id="ARBA00023242"/>
    </source>
</evidence>
<evidence type="ECO:0000256" key="3">
    <source>
        <dbReference type="ARBA" id="ARBA00023015"/>
    </source>
</evidence>
<sequence length="441" mass="48956">MPNPSVDPLLLSTFDSLLEHEDFLLSDSETVVSLFDNEPFSSTASNVDSDFTSPTDTNSPREAFTPGCPSSSSPQPEKALEADKKTEPAAKPVKKKRKSWGQELPTPTTNLPPRKRAKTDEEKEQRRIERVLRNRAAAQSSRERKRKEVQALEEERTKLAESNADMRARLVAQEETNKALCRELEDMQQTVKRYEQYMKAASNIAANATVSPINPLGPASYFAAPESTIKEEDNPFLFLDSSEASLVTTLNPVNLLSGSTHTSNKISKDGEPRTAHQSAELMCGLQCLRGDPTPEAWWGSFLTWIGVVLFMTLNISTQRSSSELLGRVEHAQRILHQMSIQQPFLLNLSSISNKLRTQLQQRIQTSNQALARLVMAATGPEMRLESAVEDAFPNVFQASSGESGRRLVNGDVEDSLADDAILMSAQSYLRDIKLSRITHPV</sequence>
<evidence type="ECO:0000256" key="8">
    <source>
        <dbReference type="SAM" id="MobiDB-lite"/>
    </source>
</evidence>
<dbReference type="EMBL" id="PYWC01000045">
    <property type="protein sequence ID" value="PWW75494.1"/>
    <property type="molecule type" value="Genomic_DNA"/>
</dbReference>
<dbReference type="PROSITE" id="PS50217">
    <property type="entry name" value="BZIP"/>
    <property type="match status" value="1"/>
</dbReference>
<evidence type="ECO:0000313" key="11">
    <source>
        <dbReference type="Proteomes" id="UP000246991"/>
    </source>
</evidence>
<dbReference type="OrthoDB" id="5400318at2759"/>
<dbReference type="InterPro" id="IPR004827">
    <property type="entry name" value="bZIP"/>
</dbReference>
<name>A0A317SM05_9PEZI</name>
<gene>
    <name evidence="10" type="ORF">C7212DRAFT_344855</name>
</gene>
<feature type="region of interest" description="Disordered" evidence="8">
    <location>
        <begin position="39"/>
        <end position="127"/>
    </location>
</feature>